<organism evidence="2 3">
    <name type="scientific">Zongyangia hominis</name>
    <dbReference type="NCBI Taxonomy" id="2763677"/>
    <lineage>
        <taxon>Bacteria</taxon>
        <taxon>Bacillati</taxon>
        <taxon>Bacillota</taxon>
        <taxon>Clostridia</taxon>
        <taxon>Eubacteriales</taxon>
        <taxon>Oscillospiraceae</taxon>
        <taxon>Zongyangia</taxon>
    </lineage>
</organism>
<comment type="caution">
    <text evidence="2">The sequence shown here is derived from an EMBL/GenBank/DDBJ whole genome shotgun (WGS) entry which is preliminary data.</text>
</comment>
<dbReference type="EMBL" id="JACRTC010000008">
    <property type="protein sequence ID" value="MBC8571224.1"/>
    <property type="molecule type" value="Genomic_DNA"/>
</dbReference>
<gene>
    <name evidence="2" type="ORF">H8709_10345</name>
</gene>
<dbReference type="InterPro" id="IPR015942">
    <property type="entry name" value="Asp/Glu/hydantoin_racemase"/>
</dbReference>
<keyword evidence="3" id="KW-1185">Reference proteome</keyword>
<dbReference type="Gene3D" id="3.40.50.12500">
    <property type="match status" value="1"/>
</dbReference>
<dbReference type="PANTHER" id="PTHR28047">
    <property type="entry name" value="PROTEIN DCG1"/>
    <property type="match status" value="1"/>
</dbReference>
<evidence type="ECO:0000313" key="2">
    <source>
        <dbReference type="EMBL" id="MBC8571224.1"/>
    </source>
</evidence>
<evidence type="ECO:0000256" key="1">
    <source>
        <dbReference type="ARBA" id="ARBA00038414"/>
    </source>
</evidence>
<name>A0A926EFI1_9FIRM</name>
<reference evidence="2" key="1">
    <citation type="submission" date="2020-08" db="EMBL/GenBank/DDBJ databases">
        <title>Genome public.</title>
        <authorList>
            <person name="Liu C."/>
            <person name="Sun Q."/>
        </authorList>
    </citation>
    <scope>NUCLEOTIDE SEQUENCE</scope>
    <source>
        <strain evidence="2">NSJ-54</strain>
    </source>
</reference>
<dbReference type="Proteomes" id="UP000660861">
    <property type="component" value="Unassembled WGS sequence"/>
</dbReference>
<dbReference type="Pfam" id="PF01177">
    <property type="entry name" value="Asp_Glu_race"/>
    <property type="match status" value="1"/>
</dbReference>
<dbReference type="RefSeq" id="WP_262398306.1">
    <property type="nucleotide sequence ID" value="NZ_JACRTC010000008.1"/>
</dbReference>
<proteinExistence type="inferred from homology"/>
<sequence length="240" mass="26030">MKILYAVPGIMSKSRMGTKEMERRKNVLQSFAAPGTIVDIRDIPDGPESIESTYEEYLGIPNTIDLIVQAEKDGFDGVILGCYADPGLDGARELVNIPVVGPGVTSMHYAAMLGHHFSVITIMDTVVPTIEEMALKAGCERKLASVRVVDIPVLELNERPELLKERAMEEARAAIKEDRADCLVFGCMTMAFSGMAKEMSEALGVPVISPPIASLKFLEGLIASGLSHSKKAFPTPPKLR</sequence>
<dbReference type="PANTHER" id="PTHR28047:SF5">
    <property type="entry name" value="PROTEIN DCG1"/>
    <property type="match status" value="1"/>
</dbReference>
<accession>A0A926EFI1</accession>
<dbReference type="GO" id="GO:0047661">
    <property type="term" value="F:amino-acid racemase activity"/>
    <property type="evidence" value="ECO:0007669"/>
    <property type="project" value="InterPro"/>
</dbReference>
<protein>
    <submittedName>
        <fullName evidence="2">Hydrogenase expression protein HupH</fullName>
    </submittedName>
</protein>
<dbReference type="InterPro" id="IPR052186">
    <property type="entry name" value="Hydantoin_racemase-like"/>
</dbReference>
<comment type="similarity">
    <text evidence="1">Belongs to the HyuE racemase family.</text>
</comment>
<dbReference type="AlphaFoldDB" id="A0A926EFI1"/>
<evidence type="ECO:0000313" key="3">
    <source>
        <dbReference type="Proteomes" id="UP000660861"/>
    </source>
</evidence>
<dbReference type="InterPro" id="IPR053714">
    <property type="entry name" value="Iso_Racemase_Enz_sf"/>
</dbReference>